<organism evidence="1 2">
    <name type="scientific">Ensete ventricosum</name>
    <name type="common">Abyssinian banana</name>
    <name type="synonym">Musa ensete</name>
    <dbReference type="NCBI Taxonomy" id="4639"/>
    <lineage>
        <taxon>Eukaryota</taxon>
        <taxon>Viridiplantae</taxon>
        <taxon>Streptophyta</taxon>
        <taxon>Embryophyta</taxon>
        <taxon>Tracheophyta</taxon>
        <taxon>Spermatophyta</taxon>
        <taxon>Magnoliopsida</taxon>
        <taxon>Liliopsida</taxon>
        <taxon>Zingiberales</taxon>
        <taxon>Musaceae</taxon>
        <taxon>Ensete</taxon>
    </lineage>
</organism>
<evidence type="ECO:0008006" key="3">
    <source>
        <dbReference type="Google" id="ProtNLM"/>
    </source>
</evidence>
<dbReference type="InterPro" id="IPR039615">
    <property type="entry name" value="PKS"/>
</dbReference>
<reference evidence="1 2" key="1">
    <citation type="journal article" date="2014" name="Agronomy (Basel)">
        <title>A Draft Genome Sequence for Ensete ventricosum, the Drought-Tolerant Tree Against Hunger.</title>
        <authorList>
            <person name="Harrison J."/>
            <person name="Moore K.A."/>
            <person name="Paszkiewicz K."/>
            <person name="Jones T."/>
            <person name="Grant M."/>
            <person name="Ambacheew D."/>
            <person name="Muzemil S."/>
            <person name="Studholme D.J."/>
        </authorList>
    </citation>
    <scope>NUCLEOTIDE SEQUENCE [LARGE SCALE GENOMIC DNA]</scope>
</reference>
<dbReference type="Proteomes" id="UP000287651">
    <property type="component" value="Unassembled WGS sequence"/>
</dbReference>
<evidence type="ECO:0000313" key="2">
    <source>
        <dbReference type="Proteomes" id="UP000287651"/>
    </source>
</evidence>
<proteinExistence type="predicted"/>
<gene>
    <name evidence="1" type="ORF">B296_00009739</name>
</gene>
<protein>
    <recommendedName>
        <fullName evidence="3">Protein PHYTOCHROME KINASE SUBSTRATE 4</fullName>
    </recommendedName>
</protein>
<evidence type="ECO:0000313" key="1">
    <source>
        <dbReference type="EMBL" id="RRT77617.1"/>
    </source>
</evidence>
<dbReference type="PANTHER" id="PTHR33781:SF1">
    <property type="entry name" value="PROTEIN PHYTOCHROME KINASE SUBSTRATE 4"/>
    <property type="match status" value="1"/>
</dbReference>
<sequence>MEMYRVTASFHGDLPQRPTGFQTTPSFVSFPPASSCLRPAAAGIARRVSRCVEDTEISIFDAERYFNDGHDPIERTTTLNGGAERRDLLTHRIGSFVAATVGSSSSTLTASSEASWNSQCGLLSCPPASVSVAMRALASKEPRKSPSSAARRFFAWRCPCSGRKSVDVEDKCSGLDMNTSSTAKSLRLRTGEVGLTSNPERESAMPEEIKNGFGVDEMIKVKITPGNCHKNPSFFRDSIQFLPERRFPAEIGRPMLNSGILFGDSGGFSFPILNPPSLTSAEEPPRESLEVFRPTKETVGDPPGFAYRAILKSPPEDDAASDGSSDLFEIESFSTQKTYHRGGDSLDPHERLRRDLKEMPHPLPPSIAPSECYAPSEVSVEWSVTTAEGLDRASLANFSTSASDFGELRFPAAMGGAPAGGRRRKCNGLLSCRNEKAVSVGPNPVRLAPAVRPNQFRRAMSHAVRTK</sequence>
<dbReference type="GO" id="GO:0009638">
    <property type="term" value="P:phototropism"/>
    <property type="evidence" value="ECO:0007669"/>
    <property type="project" value="InterPro"/>
</dbReference>
<accession>A0A427AN18</accession>
<comment type="caution">
    <text evidence="1">The sequence shown here is derived from an EMBL/GenBank/DDBJ whole genome shotgun (WGS) entry which is preliminary data.</text>
</comment>
<name>A0A427AN18_ENSVE</name>
<dbReference type="AlphaFoldDB" id="A0A427AN18"/>
<dbReference type="EMBL" id="AMZH03001886">
    <property type="protein sequence ID" value="RRT77617.1"/>
    <property type="molecule type" value="Genomic_DNA"/>
</dbReference>
<dbReference type="PANTHER" id="PTHR33781">
    <property type="entry name" value="PROTEIN PHYTOCHROME KINASE SUBSTRATE 1-RELATED"/>
    <property type="match status" value="1"/>
</dbReference>